<dbReference type="PROSITE" id="PS50262">
    <property type="entry name" value="G_PROTEIN_RECEP_F1_2"/>
    <property type="match status" value="1"/>
</dbReference>
<sequence>MSNQTSMTEFLLLEFSDIRGLQIMQFVVFLIFYLAAISGNLIIIFAVIFDRQLHTPMYFFLMNLAITDLGTVSVTIPKSMSNSLMNTRLISYVGCIFQVSLFLLFAASDYTLLTIMAHDRYIAICNPLRYEVIMNKGACIQMAGSAWLSGFLYAILHTGTTFAMTFCSNVVDQFFCELPQLLKISCSSLYQVEHVLLILSVTIAFGCFLFIVVTYIQIFITVLRMPSSKGRQKAFSTCIPHLIVFSMFLFIGMLVYLRPIPNVSSETNMVFAVIYSVVPPMMNPVIYSMRNKEIKFAVFKLLNLNNFLKLI</sequence>
<evidence type="ECO:0000256" key="11">
    <source>
        <dbReference type="ARBA" id="ARBA00023224"/>
    </source>
</evidence>
<gene>
    <name evidence="15" type="primary">LOC113424060</name>
</gene>
<dbReference type="InterPro" id="IPR000276">
    <property type="entry name" value="GPCR_Rhodpsn"/>
</dbReference>
<dbReference type="GO" id="GO:0004984">
    <property type="term" value="F:olfactory receptor activity"/>
    <property type="evidence" value="ECO:0007669"/>
    <property type="project" value="InterPro"/>
</dbReference>
<dbReference type="AlphaFoldDB" id="A0A6J1VDU6"/>
<keyword evidence="11" id="KW-0807">Transducer</keyword>
<organism evidence="14 15">
    <name type="scientific">Notechis scutatus</name>
    <name type="common">mainland tiger snake</name>
    <dbReference type="NCBI Taxonomy" id="8663"/>
    <lineage>
        <taxon>Eukaryota</taxon>
        <taxon>Metazoa</taxon>
        <taxon>Chordata</taxon>
        <taxon>Craniata</taxon>
        <taxon>Vertebrata</taxon>
        <taxon>Euteleostomi</taxon>
        <taxon>Lepidosauria</taxon>
        <taxon>Squamata</taxon>
        <taxon>Bifurcata</taxon>
        <taxon>Unidentata</taxon>
        <taxon>Episquamata</taxon>
        <taxon>Toxicofera</taxon>
        <taxon>Serpentes</taxon>
        <taxon>Colubroidea</taxon>
        <taxon>Elapidae</taxon>
        <taxon>Hydrophiinae</taxon>
        <taxon>Notechis</taxon>
    </lineage>
</organism>
<dbReference type="FunFam" id="1.20.1070.10:FF:000037">
    <property type="entry name" value="Olfactory receptor"/>
    <property type="match status" value="1"/>
</dbReference>
<name>A0A6J1VDU6_9SAUR</name>
<dbReference type="PANTHER" id="PTHR26452">
    <property type="entry name" value="OLFACTORY RECEPTOR"/>
    <property type="match status" value="1"/>
</dbReference>
<keyword evidence="3" id="KW-1003">Cell membrane</keyword>
<dbReference type="Proteomes" id="UP000504612">
    <property type="component" value="Unplaced"/>
</dbReference>
<keyword evidence="10" id="KW-0675">Receptor</keyword>
<feature type="transmembrane region" description="Helical" evidence="12">
    <location>
        <begin position="195"/>
        <end position="222"/>
    </location>
</feature>
<keyword evidence="7 12" id="KW-1133">Transmembrane helix</keyword>
<dbReference type="RefSeq" id="XP_026541447.1">
    <property type="nucleotide sequence ID" value="XM_026685662.1"/>
</dbReference>
<keyword evidence="6" id="KW-0552">Olfaction</keyword>
<keyword evidence="5 12" id="KW-0812">Transmembrane</keyword>
<dbReference type="InterPro" id="IPR050516">
    <property type="entry name" value="Olfactory_GPCR"/>
</dbReference>
<evidence type="ECO:0000256" key="2">
    <source>
        <dbReference type="ARBA" id="ARBA00004651"/>
    </source>
</evidence>
<evidence type="ECO:0000256" key="4">
    <source>
        <dbReference type="ARBA" id="ARBA00022606"/>
    </source>
</evidence>
<feature type="transmembrane region" description="Helical" evidence="12">
    <location>
        <begin position="23"/>
        <end position="49"/>
    </location>
</feature>
<evidence type="ECO:0000256" key="9">
    <source>
        <dbReference type="ARBA" id="ARBA00023136"/>
    </source>
</evidence>
<evidence type="ECO:0000256" key="3">
    <source>
        <dbReference type="ARBA" id="ARBA00022475"/>
    </source>
</evidence>
<reference evidence="15" key="1">
    <citation type="submission" date="2025-08" db="UniProtKB">
        <authorList>
            <consortium name="RefSeq"/>
        </authorList>
    </citation>
    <scope>IDENTIFICATION</scope>
</reference>
<dbReference type="CDD" id="cd15227">
    <property type="entry name" value="7tmA_OR14-like"/>
    <property type="match status" value="1"/>
</dbReference>
<dbReference type="GO" id="GO:0005886">
    <property type="term" value="C:plasma membrane"/>
    <property type="evidence" value="ECO:0007669"/>
    <property type="project" value="UniProtKB-SubCell"/>
</dbReference>
<evidence type="ECO:0000256" key="12">
    <source>
        <dbReference type="SAM" id="Phobius"/>
    </source>
</evidence>
<dbReference type="InterPro" id="IPR000725">
    <property type="entry name" value="Olfact_rcpt"/>
</dbReference>
<feature type="transmembrane region" description="Helical" evidence="12">
    <location>
        <begin position="234"/>
        <end position="257"/>
    </location>
</feature>
<feature type="transmembrane region" description="Helical" evidence="12">
    <location>
        <begin position="89"/>
        <end position="117"/>
    </location>
</feature>
<evidence type="ECO:0000256" key="10">
    <source>
        <dbReference type="ARBA" id="ARBA00023170"/>
    </source>
</evidence>
<evidence type="ECO:0000313" key="14">
    <source>
        <dbReference type="Proteomes" id="UP000504612"/>
    </source>
</evidence>
<evidence type="ECO:0000256" key="5">
    <source>
        <dbReference type="ARBA" id="ARBA00022692"/>
    </source>
</evidence>
<dbReference type="Gene3D" id="1.20.1070.10">
    <property type="entry name" value="Rhodopsin 7-helix transmembrane proteins"/>
    <property type="match status" value="1"/>
</dbReference>
<comment type="function">
    <text evidence="1">Odorant receptor.</text>
</comment>
<dbReference type="Pfam" id="PF13853">
    <property type="entry name" value="7tm_4"/>
    <property type="match status" value="1"/>
</dbReference>
<evidence type="ECO:0000256" key="1">
    <source>
        <dbReference type="ARBA" id="ARBA00002936"/>
    </source>
</evidence>
<keyword evidence="8" id="KW-0297">G-protein coupled receptor</keyword>
<comment type="subcellular location">
    <subcellularLocation>
        <location evidence="2">Cell membrane</location>
        <topology evidence="2">Multi-pass membrane protein</topology>
    </subcellularLocation>
</comment>
<dbReference type="SUPFAM" id="SSF81321">
    <property type="entry name" value="Family A G protein-coupled receptor-like"/>
    <property type="match status" value="1"/>
</dbReference>
<feature type="transmembrane region" description="Helical" evidence="12">
    <location>
        <begin position="138"/>
        <end position="156"/>
    </location>
</feature>
<dbReference type="KEGG" id="nss:113424060"/>
<evidence type="ECO:0000256" key="6">
    <source>
        <dbReference type="ARBA" id="ARBA00022725"/>
    </source>
</evidence>
<dbReference type="PRINTS" id="PR00245">
    <property type="entry name" value="OLFACTORYR"/>
</dbReference>
<feature type="domain" description="G-protein coupled receptors family 1 profile" evidence="13">
    <location>
        <begin position="39"/>
        <end position="287"/>
    </location>
</feature>
<evidence type="ECO:0000259" key="13">
    <source>
        <dbReference type="PROSITE" id="PS50262"/>
    </source>
</evidence>
<proteinExistence type="predicted"/>
<keyword evidence="14" id="KW-1185">Reference proteome</keyword>
<feature type="transmembrane region" description="Helical" evidence="12">
    <location>
        <begin position="269"/>
        <end position="287"/>
    </location>
</feature>
<dbReference type="GeneID" id="113424060"/>
<evidence type="ECO:0000256" key="8">
    <source>
        <dbReference type="ARBA" id="ARBA00023040"/>
    </source>
</evidence>
<evidence type="ECO:0000256" key="7">
    <source>
        <dbReference type="ARBA" id="ARBA00022989"/>
    </source>
</evidence>
<accession>A0A6J1VDU6</accession>
<dbReference type="PRINTS" id="PR00237">
    <property type="entry name" value="GPCRRHODOPSN"/>
</dbReference>
<keyword evidence="9 12" id="KW-0472">Membrane</keyword>
<dbReference type="GO" id="GO:0004930">
    <property type="term" value="F:G protein-coupled receptor activity"/>
    <property type="evidence" value="ECO:0007669"/>
    <property type="project" value="UniProtKB-KW"/>
</dbReference>
<evidence type="ECO:0000313" key="15">
    <source>
        <dbReference type="RefSeq" id="XP_026541447.1"/>
    </source>
</evidence>
<dbReference type="InterPro" id="IPR017452">
    <property type="entry name" value="GPCR_Rhodpsn_7TM"/>
</dbReference>
<protein>
    <submittedName>
        <fullName evidence="15">Olfactory receptor 14I1-like</fullName>
    </submittedName>
</protein>
<keyword evidence="4" id="KW-0716">Sensory transduction</keyword>